<comment type="caution">
    <text evidence="1">The sequence shown here is derived from an EMBL/GenBank/DDBJ whole genome shotgun (WGS) entry which is preliminary data.</text>
</comment>
<dbReference type="EMBL" id="AMCI01001399">
    <property type="protein sequence ID" value="EJX05672.1"/>
    <property type="molecule type" value="Genomic_DNA"/>
</dbReference>
<accession>J9GEB1</accession>
<gene>
    <name evidence="1" type="ORF">EVA_06223</name>
</gene>
<sequence length="35" mass="4347">MDAPQLKKEAERWHKFQADVERTFLRPDKSDMKWQ</sequence>
<protein>
    <submittedName>
        <fullName evidence="1">Relaxosome component</fullName>
    </submittedName>
</protein>
<proteinExistence type="predicted"/>
<evidence type="ECO:0000313" key="1">
    <source>
        <dbReference type="EMBL" id="EJX05672.1"/>
    </source>
</evidence>
<organism evidence="1">
    <name type="scientific">gut metagenome</name>
    <dbReference type="NCBI Taxonomy" id="749906"/>
    <lineage>
        <taxon>unclassified sequences</taxon>
        <taxon>metagenomes</taxon>
        <taxon>organismal metagenomes</taxon>
    </lineage>
</organism>
<name>J9GEB1_9ZZZZ</name>
<reference evidence="1" key="1">
    <citation type="journal article" date="2012" name="PLoS ONE">
        <title>Gene sets for utilization of primary and secondary nutrition supplies in the distal gut of endangered iberian lynx.</title>
        <authorList>
            <person name="Alcaide M."/>
            <person name="Messina E."/>
            <person name="Richter M."/>
            <person name="Bargiela R."/>
            <person name="Peplies J."/>
            <person name="Huws S.A."/>
            <person name="Newbold C.J."/>
            <person name="Golyshin P.N."/>
            <person name="Simon M.A."/>
            <person name="Lopez G."/>
            <person name="Yakimov M.M."/>
            <person name="Ferrer M."/>
        </authorList>
    </citation>
    <scope>NUCLEOTIDE SEQUENCE</scope>
</reference>
<dbReference type="AlphaFoldDB" id="J9GEB1"/>